<gene>
    <name evidence="1" type="ORF">M421DRAFT_421122</name>
</gene>
<dbReference type="RefSeq" id="XP_033448172.1">
    <property type="nucleotide sequence ID" value="XM_033592719.1"/>
</dbReference>
<evidence type="ECO:0000313" key="2">
    <source>
        <dbReference type="Proteomes" id="UP000800082"/>
    </source>
</evidence>
<dbReference type="EMBL" id="ML978970">
    <property type="protein sequence ID" value="KAF1927920.1"/>
    <property type="molecule type" value="Genomic_DNA"/>
</dbReference>
<reference evidence="1" key="1">
    <citation type="journal article" date="2020" name="Stud. Mycol.">
        <title>101 Dothideomycetes genomes: a test case for predicting lifestyles and emergence of pathogens.</title>
        <authorList>
            <person name="Haridas S."/>
            <person name="Albert R."/>
            <person name="Binder M."/>
            <person name="Bloem J."/>
            <person name="Labutti K."/>
            <person name="Salamov A."/>
            <person name="Andreopoulos B."/>
            <person name="Baker S."/>
            <person name="Barry K."/>
            <person name="Bills G."/>
            <person name="Bluhm B."/>
            <person name="Cannon C."/>
            <person name="Castanera R."/>
            <person name="Culley D."/>
            <person name="Daum C."/>
            <person name="Ezra D."/>
            <person name="Gonzalez J."/>
            <person name="Henrissat B."/>
            <person name="Kuo A."/>
            <person name="Liang C."/>
            <person name="Lipzen A."/>
            <person name="Lutzoni F."/>
            <person name="Magnuson J."/>
            <person name="Mondo S."/>
            <person name="Nolan M."/>
            <person name="Ohm R."/>
            <person name="Pangilinan J."/>
            <person name="Park H.-J."/>
            <person name="Ramirez L."/>
            <person name="Alfaro M."/>
            <person name="Sun H."/>
            <person name="Tritt A."/>
            <person name="Yoshinaga Y."/>
            <person name="Zwiers L.-H."/>
            <person name="Turgeon B."/>
            <person name="Goodwin S."/>
            <person name="Spatafora J."/>
            <person name="Crous P."/>
            <person name="Grigoriev I."/>
        </authorList>
    </citation>
    <scope>NUCLEOTIDE SEQUENCE</scope>
    <source>
        <strain evidence="1">CBS 183.55</strain>
    </source>
</reference>
<organism evidence="1 2">
    <name type="scientific">Didymella exigua CBS 183.55</name>
    <dbReference type="NCBI Taxonomy" id="1150837"/>
    <lineage>
        <taxon>Eukaryota</taxon>
        <taxon>Fungi</taxon>
        <taxon>Dikarya</taxon>
        <taxon>Ascomycota</taxon>
        <taxon>Pezizomycotina</taxon>
        <taxon>Dothideomycetes</taxon>
        <taxon>Pleosporomycetidae</taxon>
        <taxon>Pleosporales</taxon>
        <taxon>Pleosporineae</taxon>
        <taxon>Didymellaceae</taxon>
        <taxon>Didymella</taxon>
    </lineage>
</organism>
<evidence type="ECO:0000313" key="1">
    <source>
        <dbReference type="EMBL" id="KAF1927920.1"/>
    </source>
</evidence>
<sequence>MTRTSPHNFVDGQGHDLVWDACADCSGTHRGGEVFHARLANRIGLVDGLFLDAV</sequence>
<accession>A0A6A5RKZ0</accession>
<name>A0A6A5RKZ0_9PLEO</name>
<dbReference type="AlphaFoldDB" id="A0A6A5RKZ0"/>
<proteinExistence type="predicted"/>
<dbReference type="Proteomes" id="UP000800082">
    <property type="component" value="Unassembled WGS sequence"/>
</dbReference>
<protein>
    <submittedName>
        <fullName evidence="1">Uncharacterized protein</fullName>
    </submittedName>
</protein>
<dbReference type="GeneID" id="54350387"/>
<keyword evidence="2" id="KW-1185">Reference proteome</keyword>